<sequence length="264" mass="29657">MRCATIVCSALLTMVVCGALRGEDFRIDTEVFIGSEKKPVIETLTIFADGDIFDFLLTKPAEITVFNPSHGKLTLLNIEKKQRAVITTEELLDAAISVQTEALKSKNPVFVAAAKPGFQVQTENFEENNNKLTRLKFESKVIQYNVIGEAPRHPNAARDFRYFADWYARLNSVRAGNLPAGARLELNEALFKQGLLPTRIERIIPAGSYGRQIEVHSKHLVNWRLSFDDRRRIEDATTDLVNFELVTFEQYCRPATPGQAVAGK</sequence>
<evidence type="ECO:0000313" key="1">
    <source>
        <dbReference type="EMBL" id="QDU26045.1"/>
    </source>
</evidence>
<dbReference type="KEGG" id="aagg:ETAA8_11170"/>
<name>A0A517Y749_9BACT</name>
<dbReference type="AlphaFoldDB" id="A0A517Y749"/>
<protein>
    <submittedName>
        <fullName evidence="1">Uncharacterized protein</fullName>
    </submittedName>
</protein>
<reference evidence="1 2" key="1">
    <citation type="submission" date="2019-02" db="EMBL/GenBank/DDBJ databases">
        <title>Deep-cultivation of Planctomycetes and their phenomic and genomic characterization uncovers novel biology.</title>
        <authorList>
            <person name="Wiegand S."/>
            <person name="Jogler M."/>
            <person name="Boedeker C."/>
            <person name="Pinto D."/>
            <person name="Vollmers J."/>
            <person name="Rivas-Marin E."/>
            <person name="Kohn T."/>
            <person name="Peeters S.H."/>
            <person name="Heuer A."/>
            <person name="Rast P."/>
            <person name="Oberbeckmann S."/>
            <person name="Bunk B."/>
            <person name="Jeske O."/>
            <person name="Meyerdierks A."/>
            <person name="Storesund J.E."/>
            <person name="Kallscheuer N."/>
            <person name="Luecker S."/>
            <person name="Lage O.M."/>
            <person name="Pohl T."/>
            <person name="Merkel B.J."/>
            <person name="Hornburger P."/>
            <person name="Mueller R.-W."/>
            <person name="Bruemmer F."/>
            <person name="Labrenz M."/>
            <person name="Spormann A.M."/>
            <person name="Op den Camp H."/>
            <person name="Overmann J."/>
            <person name="Amann R."/>
            <person name="Jetten M.S.M."/>
            <person name="Mascher T."/>
            <person name="Medema M.H."/>
            <person name="Devos D.P."/>
            <person name="Kaster A.-K."/>
            <person name="Ovreas L."/>
            <person name="Rohde M."/>
            <person name="Galperin M.Y."/>
            <person name="Jogler C."/>
        </authorList>
    </citation>
    <scope>NUCLEOTIDE SEQUENCE [LARGE SCALE GENOMIC DNA]</scope>
    <source>
        <strain evidence="1 2">ETA_A8</strain>
    </source>
</reference>
<accession>A0A517Y749</accession>
<keyword evidence="2" id="KW-1185">Reference proteome</keyword>
<proteinExistence type="predicted"/>
<dbReference type="OrthoDB" id="211725at2"/>
<dbReference type="EMBL" id="CP036274">
    <property type="protein sequence ID" value="QDU26045.1"/>
    <property type="molecule type" value="Genomic_DNA"/>
</dbReference>
<evidence type="ECO:0000313" key="2">
    <source>
        <dbReference type="Proteomes" id="UP000315017"/>
    </source>
</evidence>
<gene>
    <name evidence="1" type="ORF">ETAA8_11170</name>
</gene>
<dbReference type="Proteomes" id="UP000315017">
    <property type="component" value="Chromosome"/>
</dbReference>
<organism evidence="1 2">
    <name type="scientific">Anatilimnocola aggregata</name>
    <dbReference type="NCBI Taxonomy" id="2528021"/>
    <lineage>
        <taxon>Bacteria</taxon>
        <taxon>Pseudomonadati</taxon>
        <taxon>Planctomycetota</taxon>
        <taxon>Planctomycetia</taxon>
        <taxon>Pirellulales</taxon>
        <taxon>Pirellulaceae</taxon>
        <taxon>Anatilimnocola</taxon>
    </lineage>
</organism>
<dbReference type="RefSeq" id="WP_145085977.1">
    <property type="nucleotide sequence ID" value="NZ_CP036274.1"/>
</dbReference>